<evidence type="ECO:0000313" key="5">
    <source>
        <dbReference type="Proteomes" id="UP000323380"/>
    </source>
</evidence>
<dbReference type="GO" id="GO:0004674">
    <property type="term" value="F:protein serine/threonine kinase activity"/>
    <property type="evidence" value="ECO:0007669"/>
    <property type="project" value="UniProtKB-KW"/>
</dbReference>
<dbReference type="GO" id="GO:0005524">
    <property type="term" value="F:ATP binding"/>
    <property type="evidence" value="ECO:0007669"/>
    <property type="project" value="UniProtKB-KW"/>
</dbReference>
<dbReference type="Pfam" id="PF13581">
    <property type="entry name" value="HATPase_c_2"/>
    <property type="match status" value="1"/>
</dbReference>
<keyword evidence="1" id="KW-0418">Kinase</keyword>
<protein>
    <submittedName>
        <fullName evidence="4">ATP-binding protein</fullName>
    </submittedName>
</protein>
<proteinExistence type="predicted"/>
<feature type="domain" description="Histidine kinase/HSP90-like ATPase" evidence="3">
    <location>
        <begin position="182"/>
        <end position="302"/>
    </location>
</feature>
<keyword evidence="4" id="KW-0067">ATP-binding</keyword>
<feature type="region of interest" description="Disordered" evidence="2">
    <location>
        <begin position="1"/>
        <end position="113"/>
    </location>
</feature>
<accession>A0A5D0NYQ6</accession>
<evidence type="ECO:0000313" key="4">
    <source>
        <dbReference type="EMBL" id="TYB49452.1"/>
    </source>
</evidence>
<feature type="compositionally biased region" description="Low complexity" evidence="2">
    <location>
        <begin position="96"/>
        <end position="113"/>
    </location>
</feature>
<dbReference type="Gene3D" id="3.30.565.10">
    <property type="entry name" value="Histidine kinase-like ATPase, C-terminal domain"/>
    <property type="match status" value="1"/>
</dbReference>
<dbReference type="Proteomes" id="UP000323380">
    <property type="component" value="Unassembled WGS sequence"/>
</dbReference>
<dbReference type="PANTHER" id="PTHR35526:SF3">
    <property type="entry name" value="ANTI-SIGMA-F FACTOR RSBW"/>
    <property type="match status" value="1"/>
</dbReference>
<dbReference type="CDD" id="cd16936">
    <property type="entry name" value="HATPase_RsbW-like"/>
    <property type="match status" value="1"/>
</dbReference>
<sequence length="305" mass="31996">MVVLPARTGERYRARRIEEDPRRGAPRSGRTRIRAPALRGRRVRADADERGGRPPGAAGRPSDPPVPGRLLPRRPSSRGLSPGQGLTPVRADLPPARLTSQATRRSRSAITSSRGALECLSRYPLKSTPRETTGGDRSGFVRRNGRSGEVVGIGPVSADVVAAGPLDETFLAARTAPGRVRVLVELRLAAWGLAGLRDDVTLIASELVSNAVVHAPDGGSIRVQFTRVAGGVLLAVWDSSDGRPTIKRPLGVVAGDTAPDAAALDPGHDDGTGGRGLPIVEALATAYGVSPTEPSGKWVWARCAV</sequence>
<organism evidence="4 5">
    <name type="scientific">Actinomadura chibensis</name>
    <dbReference type="NCBI Taxonomy" id="392828"/>
    <lineage>
        <taxon>Bacteria</taxon>
        <taxon>Bacillati</taxon>
        <taxon>Actinomycetota</taxon>
        <taxon>Actinomycetes</taxon>
        <taxon>Streptosporangiales</taxon>
        <taxon>Thermomonosporaceae</taxon>
        <taxon>Actinomadura</taxon>
    </lineage>
</organism>
<dbReference type="InterPro" id="IPR036890">
    <property type="entry name" value="HATPase_C_sf"/>
</dbReference>
<keyword evidence="1" id="KW-0808">Transferase</keyword>
<name>A0A5D0NYQ6_9ACTN</name>
<evidence type="ECO:0000259" key="3">
    <source>
        <dbReference type="Pfam" id="PF13581"/>
    </source>
</evidence>
<reference evidence="4 5" key="1">
    <citation type="submission" date="2019-08" db="EMBL/GenBank/DDBJ databases">
        <title>Actinomadura sp. nov. CYP1-5 isolated from mountain soil.</title>
        <authorList>
            <person name="Songsumanus A."/>
            <person name="Kuncharoen N."/>
            <person name="Kudo T."/>
            <person name="Yuki M."/>
            <person name="Igarashi Y."/>
            <person name="Tanasupawat S."/>
        </authorList>
    </citation>
    <scope>NUCLEOTIDE SEQUENCE [LARGE SCALE GENOMIC DNA]</scope>
    <source>
        <strain evidence="4 5">JCM 14158</strain>
    </source>
</reference>
<dbReference type="PANTHER" id="PTHR35526">
    <property type="entry name" value="ANTI-SIGMA-F FACTOR RSBW-RELATED"/>
    <property type="match status" value="1"/>
</dbReference>
<feature type="compositionally biased region" description="Low complexity" evidence="2">
    <location>
        <begin position="77"/>
        <end position="86"/>
    </location>
</feature>
<keyword evidence="4" id="KW-0547">Nucleotide-binding</keyword>
<dbReference type="EMBL" id="VSFG01000001">
    <property type="protein sequence ID" value="TYB49452.1"/>
    <property type="molecule type" value="Genomic_DNA"/>
</dbReference>
<dbReference type="InterPro" id="IPR050267">
    <property type="entry name" value="Anti-sigma-factor_SerPK"/>
</dbReference>
<feature type="compositionally biased region" description="Basic and acidic residues" evidence="2">
    <location>
        <begin position="43"/>
        <end position="52"/>
    </location>
</feature>
<feature type="compositionally biased region" description="Basic and acidic residues" evidence="2">
    <location>
        <begin position="8"/>
        <end position="23"/>
    </location>
</feature>
<gene>
    <name evidence="4" type="ORF">FXF69_10330</name>
</gene>
<keyword evidence="5" id="KW-1185">Reference proteome</keyword>
<keyword evidence="1" id="KW-0723">Serine/threonine-protein kinase</keyword>
<dbReference type="SUPFAM" id="SSF55874">
    <property type="entry name" value="ATPase domain of HSP90 chaperone/DNA topoisomerase II/histidine kinase"/>
    <property type="match status" value="1"/>
</dbReference>
<dbReference type="AlphaFoldDB" id="A0A5D0NYQ6"/>
<comment type="caution">
    <text evidence="4">The sequence shown here is derived from an EMBL/GenBank/DDBJ whole genome shotgun (WGS) entry which is preliminary data.</text>
</comment>
<evidence type="ECO:0000256" key="2">
    <source>
        <dbReference type="SAM" id="MobiDB-lite"/>
    </source>
</evidence>
<dbReference type="InterPro" id="IPR003594">
    <property type="entry name" value="HATPase_dom"/>
</dbReference>
<evidence type="ECO:0000256" key="1">
    <source>
        <dbReference type="ARBA" id="ARBA00022527"/>
    </source>
</evidence>
<dbReference type="STRING" id="1220554.GCA_001552135_07099"/>